<comment type="caution">
    <text evidence="1">The sequence shown here is derived from an EMBL/GenBank/DDBJ whole genome shotgun (WGS) entry which is preliminary data.</text>
</comment>
<protein>
    <submittedName>
        <fullName evidence="1">Uncharacterized protein</fullName>
    </submittedName>
</protein>
<sequence length="70" mass="7536">MINQLSRRVESLEAKTQDKDAPLQIVCAAAGDDATIERAMLKKFGTPEAPPGANMLLIVTGVERHSDDEA</sequence>
<gene>
    <name evidence="1" type="ORF">GXW78_06075</name>
</gene>
<keyword evidence="2" id="KW-1185">Reference proteome</keyword>
<reference evidence="2" key="1">
    <citation type="journal article" date="2021" name="Syst. Appl. Microbiol.">
        <title>Roseomonas hellenica sp. nov., isolated from roots of wild-growing Alkanna tinctoria.</title>
        <authorList>
            <person name="Rat A."/>
            <person name="Naranjo H.D."/>
            <person name="Lebbe L."/>
            <person name="Cnockaert M."/>
            <person name="Krigas N."/>
            <person name="Grigoriadou K."/>
            <person name="Maloupa E."/>
            <person name="Willems A."/>
        </authorList>
    </citation>
    <scope>NUCLEOTIDE SEQUENCE [LARGE SCALE GENOMIC DNA]</scope>
    <source>
        <strain evidence="2">LMG 31159</strain>
    </source>
</reference>
<evidence type="ECO:0000313" key="1">
    <source>
        <dbReference type="EMBL" id="MBR0649221.1"/>
    </source>
</evidence>
<proteinExistence type="predicted"/>
<organism evidence="1 2">
    <name type="scientific">Neoroseomonas terrae</name>
    <dbReference type="NCBI Taxonomy" id="424799"/>
    <lineage>
        <taxon>Bacteria</taxon>
        <taxon>Pseudomonadati</taxon>
        <taxon>Pseudomonadota</taxon>
        <taxon>Alphaproteobacteria</taxon>
        <taxon>Acetobacterales</taxon>
        <taxon>Acetobacteraceae</taxon>
        <taxon>Neoroseomonas</taxon>
    </lineage>
</organism>
<dbReference type="Proteomes" id="UP000698752">
    <property type="component" value="Unassembled WGS sequence"/>
</dbReference>
<dbReference type="RefSeq" id="WP_211867000.1">
    <property type="nucleotide sequence ID" value="NZ_JAAEDI010000005.1"/>
</dbReference>
<evidence type="ECO:0000313" key="2">
    <source>
        <dbReference type="Proteomes" id="UP000698752"/>
    </source>
</evidence>
<dbReference type="EMBL" id="JAAEDI010000005">
    <property type="protein sequence ID" value="MBR0649221.1"/>
    <property type="molecule type" value="Genomic_DNA"/>
</dbReference>
<accession>A0ABS5EDX7</accession>
<name>A0ABS5EDX7_9PROT</name>